<comment type="caution">
    <text evidence="2">The sequence shown here is derived from an EMBL/GenBank/DDBJ whole genome shotgun (WGS) entry which is preliminary data.</text>
</comment>
<dbReference type="Proteomes" id="UP000789396">
    <property type="component" value="Unassembled WGS sequence"/>
</dbReference>
<organism evidence="2 3">
    <name type="scientific">Racocetra fulgida</name>
    <dbReference type="NCBI Taxonomy" id="60492"/>
    <lineage>
        <taxon>Eukaryota</taxon>
        <taxon>Fungi</taxon>
        <taxon>Fungi incertae sedis</taxon>
        <taxon>Mucoromycota</taxon>
        <taxon>Glomeromycotina</taxon>
        <taxon>Glomeromycetes</taxon>
        <taxon>Diversisporales</taxon>
        <taxon>Gigasporaceae</taxon>
        <taxon>Racocetra</taxon>
    </lineage>
</organism>
<evidence type="ECO:0000313" key="3">
    <source>
        <dbReference type="Proteomes" id="UP000789396"/>
    </source>
</evidence>
<evidence type="ECO:0000313" key="2">
    <source>
        <dbReference type="EMBL" id="CAG8486639.1"/>
    </source>
</evidence>
<dbReference type="EMBL" id="CAJVPZ010001200">
    <property type="protein sequence ID" value="CAG8486639.1"/>
    <property type="molecule type" value="Genomic_DNA"/>
</dbReference>
<name>A0A9N8WE32_9GLOM</name>
<dbReference type="AlphaFoldDB" id="A0A9N8WE32"/>
<feature type="region of interest" description="Disordered" evidence="1">
    <location>
        <begin position="43"/>
        <end position="84"/>
    </location>
</feature>
<feature type="compositionally biased region" description="Basic and acidic residues" evidence="1">
    <location>
        <begin position="74"/>
        <end position="84"/>
    </location>
</feature>
<dbReference type="OrthoDB" id="2314769at2759"/>
<sequence length="84" mass="9754">ISKYVNANIIKENFLELTSDYDKCMEDLHFTFVIAQDEQKRYDQESLESDLAEMSEEPTDTDTQISAPRLDPTLLKDIEPEIPQ</sequence>
<keyword evidence="3" id="KW-1185">Reference proteome</keyword>
<gene>
    <name evidence="2" type="ORF">RFULGI_LOCUS1791</name>
</gene>
<evidence type="ECO:0000256" key="1">
    <source>
        <dbReference type="SAM" id="MobiDB-lite"/>
    </source>
</evidence>
<feature type="non-terminal residue" evidence="2">
    <location>
        <position position="84"/>
    </location>
</feature>
<proteinExistence type="predicted"/>
<feature type="compositionally biased region" description="Acidic residues" evidence="1">
    <location>
        <begin position="45"/>
        <end position="60"/>
    </location>
</feature>
<reference evidence="2" key="1">
    <citation type="submission" date="2021-06" db="EMBL/GenBank/DDBJ databases">
        <authorList>
            <person name="Kallberg Y."/>
            <person name="Tangrot J."/>
            <person name="Rosling A."/>
        </authorList>
    </citation>
    <scope>NUCLEOTIDE SEQUENCE</scope>
    <source>
        <strain evidence="2">IN212</strain>
    </source>
</reference>
<protein>
    <submittedName>
        <fullName evidence="2">10615_t:CDS:1</fullName>
    </submittedName>
</protein>
<accession>A0A9N8WE32</accession>